<organism evidence="1 2">
    <name type="scientific">Amycolatopsis coloradensis</name>
    <dbReference type="NCBI Taxonomy" id="76021"/>
    <lineage>
        <taxon>Bacteria</taxon>
        <taxon>Bacillati</taxon>
        <taxon>Actinomycetota</taxon>
        <taxon>Actinomycetes</taxon>
        <taxon>Pseudonocardiales</taxon>
        <taxon>Pseudonocardiaceae</taxon>
        <taxon>Amycolatopsis</taxon>
    </lineage>
</organism>
<name>A0A1R0KNQ7_9PSEU</name>
<protein>
    <submittedName>
        <fullName evidence="1">Uncharacterized protein</fullName>
    </submittedName>
</protein>
<evidence type="ECO:0000313" key="2">
    <source>
        <dbReference type="Proteomes" id="UP000187486"/>
    </source>
</evidence>
<dbReference type="RefSeq" id="WP_076163739.1">
    <property type="nucleotide sequence ID" value="NZ_JBEZVB010000114.1"/>
</dbReference>
<dbReference type="OrthoDB" id="4500247at2"/>
<dbReference type="AlphaFoldDB" id="A0A1R0KNQ7"/>
<dbReference type="STRING" id="76021.BS329_25320"/>
<evidence type="ECO:0000313" key="1">
    <source>
        <dbReference type="EMBL" id="OLZ48423.1"/>
    </source>
</evidence>
<accession>A0A1R0KNQ7</accession>
<keyword evidence="2" id="KW-1185">Reference proteome</keyword>
<proteinExistence type="predicted"/>
<gene>
    <name evidence="1" type="ORF">BS329_25320</name>
</gene>
<comment type="caution">
    <text evidence="1">The sequence shown here is derived from an EMBL/GenBank/DDBJ whole genome shotgun (WGS) entry which is preliminary data.</text>
</comment>
<reference evidence="1 2" key="1">
    <citation type="submission" date="2016-01" db="EMBL/GenBank/DDBJ databases">
        <title>Amycolatopsis coloradensis genome sequencing and assembly.</title>
        <authorList>
            <person name="Mayilraj S."/>
        </authorList>
    </citation>
    <scope>NUCLEOTIDE SEQUENCE [LARGE SCALE GENOMIC DNA]</scope>
    <source>
        <strain evidence="1 2">DSM 44225</strain>
    </source>
</reference>
<sequence>MIESTGYASYTVASSHGRYDLTDYNDRYQLRQEVAHNQRNSDEASQRISRRFEVLRKRGIPHHQGRRFGFGGLDRTVPREEWVDEDGKDTRKPVPAELVERERKALRDATDAVLAGVFQSTIADEWNAAGLLTIMGKTWLPRQVGEVLLRPISAGLIEHDGVVAAPGTATSAGMQLSGMLSLTSSLVSAAQKDNAQRVAALDHAADLAVHVGVWRMSVALEAGEHADAIKIAETVDPTALPTPTRRSA</sequence>
<dbReference type="EMBL" id="MQUQ01000014">
    <property type="protein sequence ID" value="OLZ48423.1"/>
    <property type="molecule type" value="Genomic_DNA"/>
</dbReference>
<dbReference type="Proteomes" id="UP000187486">
    <property type="component" value="Unassembled WGS sequence"/>
</dbReference>